<evidence type="ECO:0000313" key="2">
    <source>
        <dbReference type="EMBL" id="VAV93410.1"/>
    </source>
</evidence>
<dbReference type="AlphaFoldDB" id="A0A3B0RJU6"/>
<proteinExistence type="predicted"/>
<reference evidence="2" key="1">
    <citation type="submission" date="2018-06" db="EMBL/GenBank/DDBJ databases">
        <authorList>
            <person name="Zhirakovskaya E."/>
        </authorList>
    </citation>
    <scope>NUCLEOTIDE SEQUENCE</scope>
</reference>
<gene>
    <name evidence="2" type="ORF">MNBD_ACTINO02-926</name>
</gene>
<evidence type="ECO:0000259" key="1">
    <source>
        <dbReference type="PROSITE" id="PS51272"/>
    </source>
</evidence>
<sequence>MRSNGNRGRLSVVLSVVVLVAVISATAASGGLSPGGSFVDDDGNIHEGNIEAIKDVGITKGCNPPLNDRYCPSDSITRGQMAAFLVRALGLPATLTDAFNDDTGSVFEANINSLAVAGISKGCNPPEND</sequence>
<feature type="non-terminal residue" evidence="2">
    <location>
        <position position="129"/>
    </location>
</feature>
<organism evidence="2">
    <name type="scientific">hydrothermal vent metagenome</name>
    <dbReference type="NCBI Taxonomy" id="652676"/>
    <lineage>
        <taxon>unclassified sequences</taxon>
        <taxon>metagenomes</taxon>
        <taxon>ecological metagenomes</taxon>
    </lineage>
</organism>
<dbReference type="EMBL" id="UOEK01000042">
    <property type="protein sequence ID" value="VAV93410.1"/>
    <property type="molecule type" value="Genomic_DNA"/>
</dbReference>
<name>A0A3B0RJU6_9ZZZZ</name>
<feature type="domain" description="SLH" evidence="1">
    <location>
        <begin position="33"/>
        <end position="99"/>
    </location>
</feature>
<dbReference type="PROSITE" id="PS51272">
    <property type="entry name" value="SLH"/>
    <property type="match status" value="1"/>
</dbReference>
<protein>
    <recommendedName>
        <fullName evidence="1">SLH domain-containing protein</fullName>
    </recommendedName>
</protein>
<accession>A0A3B0RJU6</accession>
<dbReference type="InterPro" id="IPR001119">
    <property type="entry name" value="SLH_dom"/>
</dbReference>